<protein>
    <submittedName>
        <fullName evidence="1">Uncharacterized protein</fullName>
    </submittedName>
</protein>
<sequence length="209" mass="23563">MTEADTAARATKIIKIFILKVPKNSFIEGQAKDIRNQELVTTSAELVARIKELETSNNRIDGQKKEIETSNAGLNVRNQELEESEAANTQLAAQKKVHADLTVESDAKMKKLAVQMEKIKTSTSTSNSELNWTLNLKKVEDLNSELLTMKNFELETQLTRDIQGCKDKFGRILTAIEESQRDLDGIFSIGKDDDDLDKFFAFDYADEQI</sequence>
<evidence type="ECO:0000313" key="2">
    <source>
        <dbReference type="Proteomes" id="UP000266861"/>
    </source>
</evidence>
<dbReference type="Proteomes" id="UP000266861">
    <property type="component" value="Unassembled WGS sequence"/>
</dbReference>
<reference evidence="1 2" key="1">
    <citation type="submission" date="2018-08" db="EMBL/GenBank/DDBJ databases">
        <title>Genome and evolution of the arbuscular mycorrhizal fungus Diversispora epigaea (formerly Glomus versiforme) and its bacterial endosymbionts.</title>
        <authorList>
            <person name="Sun X."/>
            <person name="Fei Z."/>
            <person name="Harrison M."/>
        </authorList>
    </citation>
    <scope>NUCLEOTIDE SEQUENCE [LARGE SCALE GENOMIC DNA]</scope>
    <source>
        <strain evidence="1 2">IT104</strain>
    </source>
</reference>
<dbReference type="AlphaFoldDB" id="A0A397GQB9"/>
<comment type="caution">
    <text evidence="1">The sequence shown here is derived from an EMBL/GenBank/DDBJ whole genome shotgun (WGS) entry which is preliminary data.</text>
</comment>
<evidence type="ECO:0000313" key="1">
    <source>
        <dbReference type="EMBL" id="RHZ53202.1"/>
    </source>
</evidence>
<dbReference type="EMBL" id="PQFF01000391">
    <property type="protein sequence ID" value="RHZ53202.1"/>
    <property type="molecule type" value="Genomic_DNA"/>
</dbReference>
<gene>
    <name evidence="1" type="ORF">Glove_444g10</name>
</gene>
<proteinExistence type="predicted"/>
<name>A0A397GQB9_9GLOM</name>
<organism evidence="1 2">
    <name type="scientific">Diversispora epigaea</name>
    <dbReference type="NCBI Taxonomy" id="1348612"/>
    <lineage>
        <taxon>Eukaryota</taxon>
        <taxon>Fungi</taxon>
        <taxon>Fungi incertae sedis</taxon>
        <taxon>Mucoromycota</taxon>
        <taxon>Glomeromycotina</taxon>
        <taxon>Glomeromycetes</taxon>
        <taxon>Diversisporales</taxon>
        <taxon>Diversisporaceae</taxon>
        <taxon>Diversispora</taxon>
    </lineage>
</organism>
<dbReference type="OrthoDB" id="447953at2759"/>
<keyword evidence="2" id="KW-1185">Reference proteome</keyword>
<accession>A0A397GQB9</accession>